<evidence type="ECO:0000256" key="4">
    <source>
        <dbReference type="ARBA" id="ARBA00022490"/>
    </source>
</evidence>
<keyword evidence="7" id="KW-0539">Nucleus</keyword>
<dbReference type="PANTHER" id="PTHR13142">
    <property type="entry name" value="INNER CENTROMERE PROTEIN"/>
    <property type="match status" value="1"/>
</dbReference>
<gene>
    <name evidence="10" type="ORF">FGG08_006947</name>
</gene>
<feature type="compositionally biased region" description="Polar residues" evidence="8">
    <location>
        <begin position="1006"/>
        <end position="1023"/>
    </location>
</feature>
<evidence type="ECO:0000256" key="1">
    <source>
        <dbReference type="ARBA" id="ARBA00004123"/>
    </source>
</evidence>
<evidence type="ECO:0000256" key="2">
    <source>
        <dbReference type="ARBA" id="ARBA00004186"/>
    </source>
</evidence>
<feature type="compositionally biased region" description="Low complexity" evidence="8">
    <location>
        <begin position="890"/>
        <end position="917"/>
    </location>
</feature>
<evidence type="ECO:0000259" key="9">
    <source>
        <dbReference type="Pfam" id="PF03941"/>
    </source>
</evidence>
<dbReference type="Pfam" id="PF03941">
    <property type="entry name" value="INCENP_ARK-bind"/>
    <property type="match status" value="1"/>
</dbReference>
<dbReference type="GO" id="GO:0007059">
    <property type="term" value="P:chromosome segregation"/>
    <property type="evidence" value="ECO:0007669"/>
    <property type="project" value="UniProtKB-KW"/>
</dbReference>
<organism evidence="10 11">
    <name type="scientific">Glutinoglossum americanum</name>
    <dbReference type="NCBI Taxonomy" id="1670608"/>
    <lineage>
        <taxon>Eukaryota</taxon>
        <taxon>Fungi</taxon>
        <taxon>Dikarya</taxon>
        <taxon>Ascomycota</taxon>
        <taxon>Pezizomycotina</taxon>
        <taxon>Geoglossomycetes</taxon>
        <taxon>Geoglossales</taxon>
        <taxon>Geoglossaceae</taxon>
        <taxon>Glutinoglossum</taxon>
    </lineage>
</organism>
<keyword evidence="11" id="KW-1185">Reference proteome</keyword>
<protein>
    <recommendedName>
        <fullName evidence="9">Inner centromere protein ARK-binding domain-containing protein</fullName>
    </recommendedName>
</protein>
<feature type="compositionally biased region" description="Acidic residues" evidence="8">
    <location>
        <begin position="1219"/>
        <end position="1237"/>
    </location>
</feature>
<dbReference type="GO" id="GO:0005819">
    <property type="term" value="C:spindle"/>
    <property type="evidence" value="ECO:0007669"/>
    <property type="project" value="UniProtKB-SubCell"/>
</dbReference>
<feature type="compositionally biased region" description="Polar residues" evidence="8">
    <location>
        <begin position="189"/>
        <end position="199"/>
    </location>
</feature>
<feature type="compositionally biased region" description="Basic and acidic residues" evidence="8">
    <location>
        <begin position="930"/>
        <end position="984"/>
    </location>
</feature>
<feature type="region of interest" description="Disordered" evidence="8">
    <location>
        <begin position="189"/>
        <end position="436"/>
    </location>
</feature>
<evidence type="ECO:0000313" key="10">
    <source>
        <dbReference type="EMBL" id="KAH0536160.1"/>
    </source>
</evidence>
<keyword evidence="4" id="KW-0963">Cytoplasm</keyword>
<evidence type="ECO:0000256" key="3">
    <source>
        <dbReference type="ARBA" id="ARBA00010042"/>
    </source>
</evidence>
<feature type="compositionally biased region" description="Basic and acidic residues" evidence="8">
    <location>
        <begin position="214"/>
        <end position="233"/>
    </location>
</feature>
<feature type="compositionally biased region" description="Basic and acidic residues" evidence="8">
    <location>
        <begin position="639"/>
        <end position="650"/>
    </location>
</feature>
<feature type="compositionally biased region" description="Polar residues" evidence="8">
    <location>
        <begin position="565"/>
        <end position="579"/>
    </location>
</feature>
<evidence type="ECO:0000256" key="8">
    <source>
        <dbReference type="SAM" id="MobiDB-lite"/>
    </source>
</evidence>
<sequence length="1329" mass="146202">MAAVRSRALPPVGSTQWIANERDAARQFTDAEVEEFTFSARNEMDWLNEHMTDIFSKQQLDVTEVFKTPGKLRGKTPRTARKRNPLEERVPLTDIFANPKAVPSPSHETQAYKQIGQIEVAEDPRCPVQDNTAGAIRNKAYRAGKGYADSGYHGMSSDDMDVDEAPGHNHLAAASGMDPVEIATFNNTRLNASQKSANSAADERRTTEGSYHSAPEELDNRGEPMESESRIGRSTDAAVEATMAKQEVLSSQSRSPKRIDEHPDLNTSPFRTESPAKATSIASPTRPISGHGPASPEEAESRTPSEGSSPVRPFMRKNSLKLPSLPAREPLATKRSIGARTSRTSHLDQLRANGPSLVGYQGRQTGGQGSSGSRHAGKEPDGDGYQIDVDENGRGQLEDASRLHNKTSTQRLNEQIHMLGQSRPPRPTKSVPYPELPQVDTEKSVTINQAHGGSQALVSSLAKPALTDEDEDDWIPMKPAVPPKPTSRPQAAKLGPADMIEKITRNDGAYESKHGTSAAESRPIMKTRSPLRHPMIPERGSSNLGHHKNASTSMLPSPTRLRPTENPSTKPISVSNPNLPSAREDGTSAGSPTSRRFVDGPSSAKAKLTSMLKSAKGLFVSSASISAAAKMESFSHSSRVRDHTSVEDLTRGNQSSRNGLEPVETQQYGFADTAMEDAHNNAQTTPPKVNGVIAGSSADREDKQKEKEVKGQERVVKEQHRNNDRLEKAREKERQKAAIYGQGMGKAAISERQGPKAVESHSHPDMSSKMGQEERSRNDETHIDSGVTNANLPDDDVEMTEAPVPAPEVPTSRSQVQPPSQIQKPRELRRPARPTKAGAVKPKPAPVAIQVYTSQRELDHRKNGQIHPSNSTLATNLQEFLPPPAPKPAGPANKASNASLQTTTSSNVKNSISSASTRSRAPPLTTAAARKKEQDEREARRKLEQKREIERKHAAQQEEERRQEQEQIREAERLRERERADPKKIAAQKQAIEKRRLEIAKKGEQKSSTMGAKLRSANNNTRAAEQEKMLPPPPSHRGELAAGRPPSKANTIGSLRPPPVEVINRPTIQPNPARPPKRVLPSELTDDELYHRQTNGNGGPSYQQTDSKRRRTNEEFEEEEPRQKMPPPVRQSVIRKDVPSKPHGYMAAPPPQGASHGGPSLLKSTTTAQHHMQHSKAVHQMEMAKFANAKIPFADNPNAPSHKTPARSMRSSPRYQNGEEVELPEVPTDSEDEDEDSNSFAVPGWVNSPYMRTALMNQELVDPEEIFGPVGPLHMEEIFRDNARQHRLKHRSSSANWSGQDALTQEDIQSYMEERERLISNGGWTYKTT</sequence>
<feature type="region of interest" description="Disordered" evidence="8">
    <location>
        <begin position="632"/>
        <end position="1172"/>
    </location>
</feature>
<evidence type="ECO:0000256" key="6">
    <source>
        <dbReference type="ARBA" id="ARBA00023212"/>
    </source>
</evidence>
<feature type="compositionally biased region" description="Basic and acidic residues" evidence="8">
    <location>
        <begin position="991"/>
        <end position="1005"/>
    </location>
</feature>
<feature type="compositionally biased region" description="Polar residues" evidence="8">
    <location>
        <begin position="811"/>
        <end position="823"/>
    </location>
</feature>
<feature type="compositionally biased region" description="Basic and acidic residues" evidence="8">
    <location>
        <begin position="758"/>
        <end position="783"/>
    </location>
</feature>
<comment type="caution">
    <text evidence="10">The sequence shown here is derived from an EMBL/GenBank/DDBJ whole genome shotgun (WGS) entry which is preliminary data.</text>
</comment>
<comment type="similarity">
    <text evidence="3">Belongs to the INCENP family.</text>
</comment>
<feature type="compositionally biased region" description="Low complexity" evidence="8">
    <location>
        <begin position="834"/>
        <end position="848"/>
    </location>
</feature>
<keyword evidence="6" id="KW-0206">Cytoskeleton</keyword>
<dbReference type="InterPro" id="IPR005635">
    <property type="entry name" value="Inner_centromere_prot_ARK-bd"/>
</dbReference>
<feature type="compositionally biased region" description="Basic and acidic residues" evidence="8">
    <location>
        <begin position="499"/>
        <end position="514"/>
    </location>
</feature>
<comment type="subcellular location">
    <subcellularLocation>
        <location evidence="2">Cytoplasm</location>
        <location evidence="2">Cytoskeleton</location>
        <location evidence="2">Spindle</location>
    </subcellularLocation>
    <subcellularLocation>
        <location evidence="1">Nucleus</location>
    </subcellularLocation>
</comment>
<dbReference type="Proteomes" id="UP000698800">
    <property type="component" value="Unassembled WGS sequence"/>
</dbReference>
<name>A0A9P8HV93_9PEZI</name>
<feature type="region of interest" description="Disordered" evidence="8">
    <location>
        <begin position="451"/>
        <end position="604"/>
    </location>
</feature>
<keyword evidence="5" id="KW-0159">Chromosome partition</keyword>
<reference evidence="10" key="1">
    <citation type="submission" date="2021-03" db="EMBL/GenBank/DDBJ databases">
        <title>Comparative genomics and phylogenomic investigation of the class Geoglossomycetes provide insights into ecological specialization and systematics.</title>
        <authorList>
            <person name="Melie T."/>
            <person name="Pirro S."/>
            <person name="Miller A.N."/>
            <person name="Quandt A."/>
        </authorList>
    </citation>
    <scope>NUCLEOTIDE SEQUENCE</scope>
    <source>
        <strain evidence="10">GBOQ0MN5Z8</strain>
    </source>
</reference>
<evidence type="ECO:0000256" key="5">
    <source>
        <dbReference type="ARBA" id="ARBA00022829"/>
    </source>
</evidence>
<feature type="region of interest" description="Disordered" evidence="8">
    <location>
        <begin position="1193"/>
        <end position="1243"/>
    </location>
</feature>
<feature type="compositionally biased region" description="Polar residues" evidence="8">
    <location>
        <begin position="1092"/>
        <end position="1105"/>
    </location>
</feature>
<dbReference type="GO" id="GO:0005634">
    <property type="term" value="C:nucleus"/>
    <property type="evidence" value="ECO:0007669"/>
    <property type="project" value="UniProtKB-SubCell"/>
</dbReference>
<feature type="compositionally biased region" description="Basic and acidic residues" evidence="8">
    <location>
        <begin position="698"/>
        <end position="736"/>
    </location>
</feature>
<feature type="compositionally biased region" description="Polar residues" evidence="8">
    <location>
        <begin position="651"/>
        <end position="668"/>
    </location>
</feature>
<evidence type="ECO:0000256" key="7">
    <source>
        <dbReference type="ARBA" id="ARBA00023242"/>
    </source>
</evidence>
<dbReference type="OrthoDB" id="6123at2759"/>
<dbReference type="PANTHER" id="PTHR13142:SF1">
    <property type="entry name" value="INNER CENTROMERE PROTEIN"/>
    <property type="match status" value="1"/>
</dbReference>
<dbReference type="EMBL" id="JAGHQL010000229">
    <property type="protein sequence ID" value="KAH0536160.1"/>
    <property type="molecule type" value="Genomic_DNA"/>
</dbReference>
<proteinExistence type="inferred from homology"/>
<accession>A0A9P8HV93</accession>
<feature type="domain" description="Inner centromere protein ARK-binding" evidence="9">
    <location>
        <begin position="1225"/>
        <end position="1279"/>
    </location>
</feature>
<feature type="compositionally biased region" description="Polar residues" evidence="8">
    <location>
        <begin position="866"/>
        <end position="878"/>
    </location>
</feature>
<feature type="compositionally biased region" description="Polar residues" evidence="8">
    <location>
        <begin position="540"/>
        <end position="556"/>
    </location>
</feature>
<evidence type="ECO:0000313" key="11">
    <source>
        <dbReference type="Proteomes" id="UP000698800"/>
    </source>
</evidence>
<feature type="compositionally biased region" description="Basic and acidic residues" evidence="8">
    <location>
        <begin position="391"/>
        <end position="402"/>
    </location>
</feature>